<dbReference type="STRING" id="1359163.NLO413_0297"/>
<keyword evidence="4" id="KW-1185">Reference proteome</keyword>
<dbReference type="GO" id="GO:0008137">
    <property type="term" value="F:NADH dehydrogenase (ubiquinone) activity"/>
    <property type="evidence" value="ECO:0007669"/>
    <property type="project" value="UniProtKB-UniRule"/>
</dbReference>
<comment type="caution">
    <text evidence="3">The sequence shown here is derived from an EMBL/GenBank/DDBJ whole genome shotgun (WGS) entry which is preliminary data.</text>
</comment>
<dbReference type="PANTHER" id="PTHR33269">
    <property type="entry name" value="NADH-UBIQUINONE OXIDOREDUCTASE CHAIN 6"/>
    <property type="match status" value="1"/>
</dbReference>
<comment type="subcellular location">
    <subcellularLocation>
        <location evidence="2">Cell membrane</location>
        <topology evidence="2">Multi-pass membrane protein</topology>
    </subcellularLocation>
</comment>
<dbReference type="EMBL" id="LANX01000001">
    <property type="protein sequence ID" value="KJV68926.1"/>
    <property type="molecule type" value="Genomic_DNA"/>
</dbReference>
<dbReference type="Proteomes" id="UP000033562">
    <property type="component" value="Unassembled WGS sequence"/>
</dbReference>
<evidence type="ECO:0000313" key="3">
    <source>
        <dbReference type="EMBL" id="KJV68926.1"/>
    </source>
</evidence>
<comment type="similarity">
    <text evidence="1 2">Belongs to the complex I subunit 6 family.</text>
</comment>
<organism evidence="3 4">
    <name type="scientific">Candidatus Neoehrlichia procyonis str. RAC413</name>
    <dbReference type="NCBI Taxonomy" id="1359163"/>
    <lineage>
        <taxon>Bacteria</taxon>
        <taxon>Pseudomonadati</taxon>
        <taxon>Pseudomonadota</taxon>
        <taxon>Alphaproteobacteria</taxon>
        <taxon>Rickettsiales</taxon>
        <taxon>Anaplasmataceae</taxon>
        <taxon>Candidatus Neoehrlichia</taxon>
    </lineage>
</organism>
<dbReference type="GO" id="GO:0005886">
    <property type="term" value="C:plasma membrane"/>
    <property type="evidence" value="ECO:0007669"/>
    <property type="project" value="UniProtKB-SubCell"/>
</dbReference>
<reference evidence="3 4" key="1">
    <citation type="submission" date="2015-02" db="EMBL/GenBank/DDBJ databases">
        <title>Genome Sequencing of Rickettsiales.</title>
        <authorList>
            <person name="Daugherty S.C."/>
            <person name="Su Q."/>
            <person name="Abolude K."/>
            <person name="Beier-Sexton M."/>
            <person name="Carlyon J.A."/>
            <person name="Carter R."/>
            <person name="Day N.P."/>
            <person name="Dumler S.J."/>
            <person name="Dyachenko V."/>
            <person name="Godinez A."/>
            <person name="Kurtti T.J."/>
            <person name="Lichay M."/>
            <person name="Mullins K.E."/>
            <person name="Ott S."/>
            <person name="Pappas-Brown V."/>
            <person name="Paris D.H."/>
            <person name="Patel P."/>
            <person name="Richards A.L."/>
            <person name="Sadzewicz L."/>
            <person name="Sears K."/>
            <person name="Seidman D."/>
            <person name="Sengamalay N."/>
            <person name="Stenos J."/>
            <person name="Tallon L.J."/>
            <person name="Vincent G."/>
            <person name="Fraser C.M."/>
            <person name="Munderloh U."/>
            <person name="Dunning-Hotopp J.C."/>
        </authorList>
    </citation>
    <scope>NUCLEOTIDE SEQUENCE [LARGE SCALE GENOMIC DNA]</scope>
    <source>
        <strain evidence="3 4">RAC413</strain>
    </source>
</reference>
<protein>
    <recommendedName>
        <fullName evidence="2">NADH-quinone oxidoreductase subunit J</fullName>
        <ecNumber evidence="2">7.1.1.-</ecNumber>
    </recommendedName>
</protein>
<keyword evidence="2" id="KW-1003">Cell membrane</keyword>
<comment type="catalytic activity">
    <reaction evidence="2">
        <text>a quinone + NADH + 5 H(+)(in) = a quinol + NAD(+) + 4 H(+)(out)</text>
        <dbReference type="Rhea" id="RHEA:57888"/>
        <dbReference type="ChEBI" id="CHEBI:15378"/>
        <dbReference type="ChEBI" id="CHEBI:24646"/>
        <dbReference type="ChEBI" id="CHEBI:57540"/>
        <dbReference type="ChEBI" id="CHEBI:57945"/>
        <dbReference type="ChEBI" id="CHEBI:132124"/>
    </reaction>
</comment>
<feature type="transmembrane region" description="Helical" evidence="2">
    <location>
        <begin position="120"/>
        <end position="141"/>
    </location>
</feature>
<evidence type="ECO:0000256" key="1">
    <source>
        <dbReference type="ARBA" id="ARBA00005698"/>
    </source>
</evidence>
<dbReference type="Gene3D" id="1.20.120.1200">
    <property type="entry name" value="NADH-ubiquinone/plastoquinone oxidoreductase chain 6, subunit NuoJ"/>
    <property type="match status" value="1"/>
</dbReference>
<proteinExistence type="inferred from homology"/>
<keyword evidence="2" id="KW-0812">Transmembrane</keyword>
<dbReference type="PANTHER" id="PTHR33269:SF17">
    <property type="entry name" value="NADH-UBIQUINONE OXIDOREDUCTASE CHAIN 6"/>
    <property type="match status" value="1"/>
</dbReference>
<accession>A0A0F3NMB9</accession>
<keyword evidence="2" id="KW-0520">NAD</keyword>
<keyword evidence="2" id="KW-0472">Membrane</keyword>
<dbReference type="PATRIC" id="fig|1359163.3.peg.288"/>
<comment type="function">
    <text evidence="2">NDH-1 shuttles electrons from NADH, via FMN and iron-sulfur (Fe-S) centers, to quinones in the respiratory chain. Couples the redox reaction to proton translocation (for every two electrons transferred, four hydrogen ions are translocated across the cytoplasmic membrane), and thus conserves the redox energy in a proton gradient.</text>
</comment>
<keyword evidence="2" id="KW-1133">Transmembrane helix</keyword>
<comment type="caution">
    <text evidence="2">Lacks conserved residue(s) required for the propagation of feature annotation.</text>
</comment>
<dbReference type="InterPro" id="IPR042106">
    <property type="entry name" value="Nuo/plastoQ_OxRdtase_6_NuoJ"/>
</dbReference>
<dbReference type="EC" id="7.1.1.-" evidence="2"/>
<gene>
    <name evidence="3" type="ORF">NLO413_0297</name>
</gene>
<keyword evidence="3" id="KW-0830">Ubiquinone</keyword>
<dbReference type="AlphaFoldDB" id="A0A0F3NMB9"/>
<dbReference type="GO" id="GO:0048038">
    <property type="term" value="F:quinone binding"/>
    <property type="evidence" value="ECO:0007669"/>
    <property type="project" value="UniProtKB-UniRule"/>
</dbReference>
<dbReference type="InterPro" id="IPR001457">
    <property type="entry name" value="NADH_UbQ/plastoQ_OxRdtase_su6"/>
</dbReference>
<dbReference type="NCBIfam" id="NF005164">
    <property type="entry name" value="PRK06638.1-4"/>
    <property type="match status" value="1"/>
</dbReference>
<feature type="transmembrane region" description="Helical" evidence="2">
    <location>
        <begin position="31"/>
        <end position="54"/>
    </location>
</feature>
<evidence type="ECO:0000256" key="2">
    <source>
        <dbReference type="RuleBase" id="RU004429"/>
    </source>
</evidence>
<feature type="transmembrane region" description="Helical" evidence="2">
    <location>
        <begin position="7"/>
        <end position="25"/>
    </location>
</feature>
<sequence>MSSNPVYSVLSLILTFFISSTLFILLGAEFIAMLVVIVYVGAVAVLFLFVVMMIDTNYSRIRQGFVKYFIISLMCGVVFFIDMVLVIQNSHIRSDVVKNQDINMENMFIIGNVIYTDYMYVFHLSGILLLISVTAALVLTLHHKDDVYRQDVYKQVSRDSSIRLADPEFLQGVKDEDID</sequence>
<dbReference type="Pfam" id="PF00499">
    <property type="entry name" value="Oxidored_q3"/>
    <property type="match status" value="1"/>
</dbReference>
<feature type="transmembrane region" description="Helical" evidence="2">
    <location>
        <begin position="66"/>
        <end position="87"/>
    </location>
</feature>
<evidence type="ECO:0000313" key="4">
    <source>
        <dbReference type="Proteomes" id="UP000033562"/>
    </source>
</evidence>
<keyword evidence="2" id="KW-0874">Quinone</keyword>
<name>A0A0F3NMB9_9RICK</name>